<protein>
    <submittedName>
        <fullName evidence="6">Alpha/beta fold hydrolase</fullName>
    </submittedName>
</protein>
<dbReference type="PANTHER" id="PTHR43798:SF33">
    <property type="entry name" value="HYDROLASE, PUTATIVE (AFU_ORTHOLOGUE AFUA_2G14860)-RELATED"/>
    <property type="match status" value="1"/>
</dbReference>
<comment type="caution">
    <text evidence="6">The sequence shown here is derived from an EMBL/GenBank/DDBJ whole genome shotgun (WGS) entry which is preliminary data.</text>
</comment>
<accession>A0A369T736</accession>
<dbReference type="Gene3D" id="3.40.50.1820">
    <property type="entry name" value="alpha/beta hydrolase"/>
    <property type="match status" value="1"/>
</dbReference>
<keyword evidence="2 3" id="KW-0378">Hydrolase</keyword>
<feature type="active site" description="Proton donor" evidence="4">
    <location>
        <position position="272"/>
    </location>
</feature>
<dbReference type="AlphaFoldDB" id="A0A369T736"/>
<dbReference type="InterPro" id="IPR050266">
    <property type="entry name" value="AB_hydrolase_sf"/>
</dbReference>
<dbReference type="GO" id="GO:0008233">
    <property type="term" value="F:peptidase activity"/>
    <property type="evidence" value="ECO:0007669"/>
    <property type="project" value="InterPro"/>
</dbReference>
<keyword evidence="7" id="KW-1185">Reference proteome</keyword>
<organism evidence="6 7">
    <name type="scientific">Ferruginivarius sediminum</name>
    <dbReference type="NCBI Taxonomy" id="2661937"/>
    <lineage>
        <taxon>Bacteria</taxon>
        <taxon>Pseudomonadati</taxon>
        <taxon>Pseudomonadota</taxon>
        <taxon>Alphaproteobacteria</taxon>
        <taxon>Rhodospirillales</taxon>
        <taxon>Rhodospirillaceae</taxon>
        <taxon>Ferruginivarius</taxon>
    </lineage>
</organism>
<evidence type="ECO:0000256" key="1">
    <source>
        <dbReference type="ARBA" id="ARBA00010088"/>
    </source>
</evidence>
<evidence type="ECO:0000313" key="6">
    <source>
        <dbReference type="EMBL" id="RDD61088.1"/>
    </source>
</evidence>
<dbReference type="Pfam" id="PF00561">
    <property type="entry name" value="Abhydrolase_1"/>
    <property type="match status" value="1"/>
</dbReference>
<comment type="similarity">
    <text evidence="1 3">Belongs to the peptidase S33 family.</text>
</comment>
<dbReference type="GO" id="GO:0006508">
    <property type="term" value="P:proteolysis"/>
    <property type="evidence" value="ECO:0007669"/>
    <property type="project" value="InterPro"/>
</dbReference>
<dbReference type="PRINTS" id="PR00793">
    <property type="entry name" value="PROAMNOPTASE"/>
</dbReference>
<dbReference type="Proteomes" id="UP000253941">
    <property type="component" value="Unassembled WGS sequence"/>
</dbReference>
<dbReference type="InterPro" id="IPR002410">
    <property type="entry name" value="Peptidase_S33"/>
</dbReference>
<dbReference type="InterPro" id="IPR000073">
    <property type="entry name" value="AB_hydrolase_1"/>
</dbReference>
<evidence type="ECO:0000256" key="4">
    <source>
        <dbReference type="PIRSR" id="PIRSR005539-1"/>
    </source>
</evidence>
<dbReference type="InterPro" id="IPR005945">
    <property type="entry name" value="Pro_imino_pep"/>
</dbReference>
<evidence type="ECO:0000259" key="5">
    <source>
        <dbReference type="Pfam" id="PF00561"/>
    </source>
</evidence>
<dbReference type="GO" id="GO:0016020">
    <property type="term" value="C:membrane"/>
    <property type="evidence" value="ECO:0007669"/>
    <property type="project" value="TreeGrafter"/>
</dbReference>
<reference evidence="6 7" key="1">
    <citation type="submission" date="2018-07" db="EMBL/GenBank/DDBJ databases">
        <title>Venubactetium sediminum gen. nov., sp. nov., isolated from a marine solar saltern.</title>
        <authorList>
            <person name="Wang S."/>
        </authorList>
    </citation>
    <scope>NUCLEOTIDE SEQUENCE [LARGE SCALE GENOMIC DNA]</scope>
    <source>
        <strain evidence="6 7">WD2A32</strain>
    </source>
</reference>
<dbReference type="NCBIfam" id="TIGR01250">
    <property type="entry name" value="pro_imino_pep_2"/>
    <property type="match status" value="1"/>
</dbReference>
<evidence type="ECO:0000256" key="3">
    <source>
        <dbReference type="PIRNR" id="PIRNR005539"/>
    </source>
</evidence>
<evidence type="ECO:0000256" key="2">
    <source>
        <dbReference type="ARBA" id="ARBA00022801"/>
    </source>
</evidence>
<dbReference type="EMBL" id="QPMH01000015">
    <property type="protein sequence ID" value="RDD61088.1"/>
    <property type="molecule type" value="Genomic_DNA"/>
</dbReference>
<dbReference type="PRINTS" id="PR00111">
    <property type="entry name" value="ABHYDROLASE"/>
</dbReference>
<dbReference type="PANTHER" id="PTHR43798">
    <property type="entry name" value="MONOACYLGLYCEROL LIPASE"/>
    <property type="match status" value="1"/>
</dbReference>
<proteinExistence type="inferred from homology"/>
<dbReference type="RefSeq" id="WP_114582917.1">
    <property type="nucleotide sequence ID" value="NZ_QPMH01000015.1"/>
</dbReference>
<sequence length="294" mass="33479">MAAFDRPDQTQRVEVDGHEVVTYAWGTGGEAVFLLSGGPGLPCRYLVEPHLRLVDRGYRVVSYDQLGTGASDRPSDPSLWHIERYAREVETVRKALGLDRFHLIGHSWGGWLGIEYAVTFPDALASFVIADSAGDIPHLVSELNRLRSALGPETVRMMQQREAECTIEHEEYKAAITLLDYRHVCRLETWPRPLIRSIEEWNKAPYETVQGPNEFLYTGNLKDWNRLDEMKRIDRPCLVVVGAYDELTPACALRMHKALPNSEIAVFANSSHTPFYEEPDAYFSRIEKFLAEQK</sequence>
<dbReference type="PIRSF" id="PIRSF005539">
    <property type="entry name" value="Pept_S33_TRI_F1"/>
    <property type="match status" value="1"/>
</dbReference>
<feature type="domain" description="AB hydrolase-1" evidence="5">
    <location>
        <begin position="31"/>
        <end position="279"/>
    </location>
</feature>
<gene>
    <name evidence="6" type="ORF">DRB17_14400</name>
</gene>
<feature type="active site" evidence="4">
    <location>
        <position position="245"/>
    </location>
</feature>
<evidence type="ECO:0000313" key="7">
    <source>
        <dbReference type="Proteomes" id="UP000253941"/>
    </source>
</evidence>
<dbReference type="InterPro" id="IPR029058">
    <property type="entry name" value="AB_hydrolase_fold"/>
</dbReference>
<dbReference type="SUPFAM" id="SSF53474">
    <property type="entry name" value="alpha/beta-Hydrolases"/>
    <property type="match status" value="1"/>
</dbReference>
<name>A0A369T736_9PROT</name>
<feature type="active site" description="Nucleophile" evidence="4">
    <location>
        <position position="107"/>
    </location>
</feature>